<evidence type="ECO:0000313" key="1">
    <source>
        <dbReference type="EMBL" id="KAF2829990.1"/>
    </source>
</evidence>
<sequence>MIYENLVDISLPRIVPEAEGSAEDGLNQHIGPAAAFGPFRNEPVFDSYVMGSQISIEIREFFIKRAPLYFRGWHNTQHINVLLDAVVSPEKLVRDLTQNMRMYLRCETFDNDISSYVDRSPLMCATHEEQQSHGEHLLYDTYRKRVRALEKLAFGNRKIKLEICIFQSLYEVPALVGFPTKSKDMRRLYNILEAIKPTYFCVKDQGAQVTVRCENFYSGEGLDMTWVLDADAEAWKTRARIRTKQTR</sequence>
<evidence type="ECO:0000313" key="2">
    <source>
        <dbReference type="Proteomes" id="UP000799424"/>
    </source>
</evidence>
<organism evidence="1 2">
    <name type="scientific">Ophiobolus disseminans</name>
    <dbReference type="NCBI Taxonomy" id="1469910"/>
    <lineage>
        <taxon>Eukaryota</taxon>
        <taxon>Fungi</taxon>
        <taxon>Dikarya</taxon>
        <taxon>Ascomycota</taxon>
        <taxon>Pezizomycotina</taxon>
        <taxon>Dothideomycetes</taxon>
        <taxon>Pleosporomycetidae</taxon>
        <taxon>Pleosporales</taxon>
        <taxon>Pleosporineae</taxon>
        <taxon>Phaeosphaeriaceae</taxon>
        <taxon>Ophiobolus</taxon>
    </lineage>
</organism>
<protein>
    <submittedName>
        <fullName evidence="1">Uncharacterized protein</fullName>
    </submittedName>
</protein>
<dbReference type="OrthoDB" id="3798776at2759"/>
<dbReference type="AlphaFoldDB" id="A0A6A7A9L4"/>
<keyword evidence="2" id="KW-1185">Reference proteome</keyword>
<gene>
    <name evidence="1" type="ORF">CC86DRAFT_178373</name>
</gene>
<name>A0A6A7A9L4_9PLEO</name>
<proteinExistence type="predicted"/>
<dbReference type="EMBL" id="MU006220">
    <property type="protein sequence ID" value="KAF2829990.1"/>
    <property type="molecule type" value="Genomic_DNA"/>
</dbReference>
<accession>A0A6A7A9L4</accession>
<dbReference type="Proteomes" id="UP000799424">
    <property type="component" value="Unassembled WGS sequence"/>
</dbReference>
<reference evidence="1" key="1">
    <citation type="journal article" date="2020" name="Stud. Mycol.">
        <title>101 Dothideomycetes genomes: a test case for predicting lifestyles and emergence of pathogens.</title>
        <authorList>
            <person name="Haridas S."/>
            <person name="Albert R."/>
            <person name="Binder M."/>
            <person name="Bloem J."/>
            <person name="Labutti K."/>
            <person name="Salamov A."/>
            <person name="Andreopoulos B."/>
            <person name="Baker S."/>
            <person name="Barry K."/>
            <person name="Bills G."/>
            <person name="Bluhm B."/>
            <person name="Cannon C."/>
            <person name="Castanera R."/>
            <person name="Culley D."/>
            <person name="Daum C."/>
            <person name="Ezra D."/>
            <person name="Gonzalez J."/>
            <person name="Henrissat B."/>
            <person name="Kuo A."/>
            <person name="Liang C."/>
            <person name="Lipzen A."/>
            <person name="Lutzoni F."/>
            <person name="Magnuson J."/>
            <person name="Mondo S."/>
            <person name="Nolan M."/>
            <person name="Ohm R."/>
            <person name="Pangilinan J."/>
            <person name="Park H.-J."/>
            <person name="Ramirez L."/>
            <person name="Alfaro M."/>
            <person name="Sun H."/>
            <person name="Tritt A."/>
            <person name="Yoshinaga Y."/>
            <person name="Zwiers L.-H."/>
            <person name="Turgeon B."/>
            <person name="Goodwin S."/>
            <person name="Spatafora J."/>
            <person name="Crous P."/>
            <person name="Grigoriev I."/>
        </authorList>
    </citation>
    <scope>NUCLEOTIDE SEQUENCE</scope>
    <source>
        <strain evidence="1">CBS 113818</strain>
    </source>
</reference>